<dbReference type="Proteomes" id="UP000190339">
    <property type="component" value="Unassembled WGS sequence"/>
</dbReference>
<evidence type="ECO:0000256" key="1">
    <source>
        <dbReference type="SAM" id="Phobius"/>
    </source>
</evidence>
<evidence type="ECO:0000313" key="3">
    <source>
        <dbReference type="Proteomes" id="UP000190339"/>
    </source>
</evidence>
<keyword evidence="1" id="KW-0472">Membrane</keyword>
<name>A0A1T5CFX4_9FLAO</name>
<organism evidence="2 3">
    <name type="scientific">Maribacter arcticus</name>
    <dbReference type="NCBI Taxonomy" id="561365"/>
    <lineage>
        <taxon>Bacteria</taxon>
        <taxon>Pseudomonadati</taxon>
        <taxon>Bacteroidota</taxon>
        <taxon>Flavobacteriia</taxon>
        <taxon>Flavobacteriales</taxon>
        <taxon>Flavobacteriaceae</taxon>
        <taxon>Maribacter</taxon>
    </lineage>
</organism>
<keyword evidence="1" id="KW-0812">Transmembrane</keyword>
<proteinExistence type="predicted"/>
<feature type="transmembrane region" description="Helical" evidence="1">
    <location>
        <begin position="30"/>
        <end position="55"/>
    </location>
</feature>
<accession>A0A1T5CFX4</accession>
<evidence type="ECO:0000313" key="2">
    <source>
        <dbReference type="EMBL" id="SKB58256.1"/>
    </source>
</evidence>
<keyword evidence="3" id="KW-1185">Reference proteome</keyword>
<dbReference type="STRING" id="561365.SAMN05660866_02277"/>
<dbReference type="EMBL" id="FUYL01000006">
    <property type="protein sequence ID" value="SKB58256.1"/>
    <property type="molecule type" value="Genomic_DNA"/>
</dbReference>
<dbReference type="AlphaFoldDB" id="A0A1T5CFX4"/>
<gene>
    <name evidence="2" type="ORF">SAMN05660866_02277</name>
</gene>
<protein>
    <submittedName>
        <fullName evidence="2">Phosphate:Na+ symporter</fullName>
    </submittedName>
</protein>
<sequence length="112" mass="12490">MVALLAMPVLVYIVLQLVDIKNDAVIGLALFHTIFNLLGVLIFIPFIPVLARVLIKIFLDIKTEVTLFVNNTTTDIAEAAISDMKKETLHLVSKVLPFNLSVLRIDEKIVFS</sequence>
<keyword evidence="1" id="KW-1133">Transmembrane helix</keyword>
<reference evidence="3" key="1">
    <citation type="submission" date="2017-02" db="EMBL/GenBank/DDBJ databases">
        <authorList>
            <person name="Varghese N."/>
            <person name="Submissions S."/>
        </authorList>
    </citation>
    <scope>NUCLEOTIDE SEQUENCE [LARGE SCALE GENOMIC DNA]</scope>
    <source>
        <strain evidence="3">DSM 23546</strain>
    </source>
</reference>